<protein>
    <recommendedName>
        <fullName evidence="4">Sel1 repeat family protein</fullName>
    </recommendedName>
</protein>
<comment type="similarity">
    <text evidence="1">Belongs to the sel-1 family.</text>
</comment>
<sequence length="386" mass="43591">MAAAALAQAKSLMESNNYADANTILADLVSRGNTKATIFLSDNHFYGRGADQDRSIAYDILNNANERAPDIELIEHLCRLRLRDIDRANQLSEKEKNEFFEAMYDNFTYASIYESNDPGTYFVLGLLYETGTGTSVNLYNAQENYYKSLQLSLNREYQDKDLLYQAAFRLGRLQLNYENTQKDGASNIISSADYINCAKVYAGRLYYEGKLIEKNLSKAFDLFKKAADMGIIEAQFYLAEMYEFGASGIVEQNLDKAIDLYFSVATVLANRGNCIIESLPPVATSPEYSGPIDKRAREKIELYRPDLLSKLEKYQKICNRDQCTRTFTGTGFSQQHSFSSANVKGYLSDNAFCLQCAKKCFNDANIIDNGIRSIFCDCTCHIKNSK</sequence>
<dbReference type="PANTHER" id="PTHR11102">
    <property type="entry name" value="SEL-1-LIKE PROTEIN"/>
    <property type="match status" value="1"/>
</dbReference>
<dbReference type="Proteomes" id="UP001470230">
    <property type="component" value="Unassembled WGS sequence"/>
</dbReference>
<name>A0ABR2H4Y4_9EUKA</name>
<dbReference type="InterPro" id="IPR006597">
    <property type="entry name" value="Sel1-like"/>
</dbReference>
<accession>A0ABR2H4Y4</accession>
<evidence type="ECO:0000313" key="2">
    <source>
        <dbReference type="EMBL" id="KAK8841215.1"/>
    </source>
</evidence>
<dbReference type="EMBL" id="JAPFFF010000042">
    <property type="protein sequence ID" value="KAK8841215.1"/>
    <property type="molecule type" value="Genomic_DNA"/>
</dbReference>
<gene>
    <name evidence="2" type="ORF">M9Y10_027415</name>
</gene>
<organism evidence="2 3">
    <name type="scientific">Tritrichomonas musculus</name>
    <dbReference type="NCBI Taxonomy" id="1915356"/>
    <lineage>
        <taxon>Eukaryota</taxon>
        <taxon>Metamonada</taxon>
        <taxon>Parabasalia</taxon>
        <taxon>Tritrichomonadida</taxon>
        <taxon>Tritrichomonadidae</taxon>
        <taxon>Tritrichomonas</taxon>
    </lineage>
</organism>
<dbReference type="InterPro" id="IPR011990">
    <property type="entry name" value="TPR-like_helical_dom_sf"/>
</dbReference>
<dbReference type="Pfam" id="PF08238">
    <property type="entry name" value="Sel1"/>
    <property type="match status" value="4"/>
</dbReference>
<dbReference type="InterPro" id="IPR050767">
    <property type="entry name" value="Sel1_AlgK"/>
</dbReference>
<proteinExistence type="inferred from homology"/>
<keyword evidence="3" id="KW-1185">Reference proteome</keyword>
<reference evidence="2 3" key="1">
    <citation type="submission" date="2024-04" db="EMBL/GenBank/DDBJ databases">
        <title>Tritrichomonas musculus Genome.</title>
        <authorList>
            <person name="Alves-Ferreira E."/>
            <person name="Grigg M."/>
            <person name="Lorenzi H."/>
            <person name="Galac M."/>
        </authorList>
    </citation>
    <scope>NUCLEOTIDE SEQUENCE [LARGE SCALE GENOMIC DNA]</scope>
    <source>
        <strain evidence="2 3">EAF2021</strain>
    </source>
</reference>
<dbReference type="SUPFAM" id="SSF81901">
    <property type="entry name" value="HCP-like"/>
    <property type="match status" value="2"/>
</dbReference>
<dbReference type="SMART" id="SM00671">
    <property type="entry name" value="SEL1"/>
    <property type="match status" value="3"/>
</dbReference>
<evidence type="ECO:0008006" key="4">
    <source>
        <dbReference type="Google" id="ProtNLM"/>
    </source>
</evidence>
<dbReference type="PANTHER" id="PTHR11102:SF147">
    <property type="entry name" value="SEL1L ADAPTOR SUBUNIT OF ERAD E3 UBIQUITIN LIGASE"/>
    <property type="match status" value="1"/>
</dbReference>
<evidence type="ECO:0000313" key="3">
    <source>
        <dbReference type="Proteomes" id="UP001470230"/>
    </source>
</evidence>
<dbReference type="Gene3D" id="1.25.40.10">
    <property type="entry name" value="Tetratricopeptide repeat domain"/>
    <property type="match status" value="2"/>
</dbReference>
<evidence type="ECO:0000256" key="1">
    <source>
        <dbReference type="ARBA" id="ARBA00038101"/>
    </source>
</evidence>
<comment type="caution">
    <text evidence="2">The sequence shown here is derived from an EMBL/GenBank/DDBJ whole genome shotgun (WGS) entry which is preliminary data.</text>
</comment>